<dbReference type="InterPro" id="IPR011006">
    <property type="entry name" value="CheY-like_superfamily"/>
</dbReference>
<dbReference type="EMBL" id="FTOA01000004">
    <property type="protein sequence ID" value="SIS87791.1"/>
    <property type="molecule type" value="Genomic_DNA"/>
</dbReference>
<dbReference type="Proteomes" id="UP000185678">
    <property type="component" value="Unassembled WGS sequence"/>
</dbReference>
<name>A0A1N7MPC9_9PROT</name>
<dbReference type="Pfam" id="PF00512">
    <property type="entry name" value="HisKA"/>
    <property type="match status" value="1"/>
</dbReference>
<evidence type="ECO:0000256" key="4">
    <source>
        <dbReference type="ARBA" id="ARBA00022679"/>
    </source>
</evidence>
<dbReference type="InterPro" id="IPR004358">
    <property type="entry name" value="Sig_transdc_His_kin-like_C"/>
</dbReference>
<dbReference type="SUPFAM" id="SSF55785">
    <property type="entry name" value="PYP-like sensor domain (PAS domain)"/>
    <property type="match status" value="1"/>
</dbReference>
<dbReference type="CDD" id="cd00082">
    <property type="entry name" value="HisKA"/>
    <property type="match status" value="1"/>
</dbReference>
<dbReference type="GO" id="GO:0000155">
    <property type="term" value="F:phosphorelay sensor kinase activity"/>
    <property type="evidence" value="ECO:0007669"/>
    <property type="project" value="InterPro"/>
</dbReference>
<keyword evidence="7" id="KW-0812">Transmembrane</keyword>
<dbReference type="InterPro" id="IPR005467">
    <property type="entry name" value="His_kinase_dom"/>
</dbReference>
<dbReference type="CDD" id="cd17546">
    <property type="entry name" value="REC_hyHK_CKI1_RcsC-like"/>
    <property type="match status" value="1"/>
</dbReference>
<dbReference type="InterPro" id="IPR000700">
    <property type="entry name" value="PAS-assoc_C"/>
</dbReference>
<keyword evidence="7" id="KW-1133">Transmembrane helix</keyword>
<evidence type="ECO:0000256" key="5">
    <source>
        <dbReference type="ARBA" id="ARBA00022777"/>
    </source>
</evidence>
<dbReference type="OrthoDB" id="8477070at2"/>
<dbReference type="InterPro" id="IPR000014">
    <property type="entry name" value="PAS"/>
</dbReference>
<dbReference type="EC" id="2.7.13.3" evidence="2"/>
<feature type="domain" description="PAC" evidence="11">
    <location>
        <begin position="362"/>
        <end position="414"/>
    </location>
</feature>
<dbReference type="PANTHER" id="PTHR43047">
    <property type="entry name" value="TWO-COMPONENT HISTIDINE PROTEIN KINASE"/>
    <property type="match status" value="1"/>
</dbReference>
<dbReference type="InterPro" id="IPR003594">
    <property type="entry name" value="HATPase_dom"/>
</dbReference>
<dbReference type="FunFam" id="3.30.565.10:FF:000006">
    <property type="entry name" value="Sensor histidine kinase WalK"/>
    <property type="match status" value="1"/>
</dbReference>
<evidence type="ECO:0000259" key="8">
    <source>
        <dbReference type="PROSITE" id="PS50109"/>
    </source>
</evidence>
<dbReference type="SUPFAM" id="SSF52172">
    <property type="entry name" value="CheY-like"/>
    <property type="match status" value="1"/>
</dbReference>
<evidence type="ECO:0000259" key="10">
    <source>
        <dbReference type="PROSITE" id="PS50112"/>
    </source>
</evidence>
<dbReference type="SUPFAM" id="SSF47384">
    <property type="entry name" value="Homodimeric domain of signal transducing histidine kinase"/>
    <property type="match status" value="1"/>
</dbReference>
<dbReference type="CDD" id="cd00130">
    <property type="entry name" value="PAS"/>
    <property type="match status" value="1"/>
</dbReference>
<dbReference type="SMART" id="SM00388">
    <property type="entry name" value="HisKA"/>
    <property type="match status" value="1"/>
</dbReference>
<feature type="transmembrane region" description="Helical" evidence="7">
    <location>
        <begin position="160"/>
        <end position="183"/>
    </location>
</feature>
<dbReference type="InterPro" id="IPR003661">
    <property type="entry name" value="HisK_dim/P_dom"/>
</dbReference>
<accession>A0A1N7MPC9</accession>
<dbReference type="SMART" id="SM00448">
    <property type="entry name" value="REC"/>
    <property type="match status" value="1"/>
</dbReference>
<evidence type="ECO:0000313" key="13">
    <source>
        <dbReference type="Proteomes" id="UP000185678"/>
    </source>
</evidence>
<dbReference type="InterPro" id="IPR035965">
    <property type="entry name" value="PAS-like_dom_sf"/>
</dbReference>
<dbReference type="PRINTS" id="PR00344">
    <property type="entry name" value="BCTRLSENSOR"/>
</dbReference>
<evidence type="ECO:0000256" key="7">
    <source>
        <dbReference type="SAM" id="Phobius"/>
    </source>
</evidence>
<dbReference type="STRING" id="80876.SAMN05421779_104249"/>
<dbReference type="GO" id="GO:0005886">
    <property type="term" value="C:plasma membrane"/>
    <property type="evidence" value="ECO:0007669"/>
    <property type="project" value="TreeGrafter"/>
</dbReference>
<feature type="domain" description="PAS" evidence="10">
    <location>
        <begin position="285"/>
        <end position="346"/>
    </location>
</feature>
<evidence type="ECO:0000313" key="12">
    <source>
        <dbReference type="EMBL" id="SIS87791.1"/>
    </source>
</evidence>
<dbReference type="Gene3D" id="3.30.565.10">
    <property type="entry name" value="Histidine kinase-like ATPase, C-terminal domain"/>
    <property type="match status" value="1"/>
</dbReference>
<dbReference type="InterPro" id="IPR013767">
    <property type="entry name" value="PAS_fold"/>
</dbReference>
<dbReference type="PANTHER" id="PTHR43047:SF72">
    <property type="entry name" value="OSMOSENSING HISTIDINE PROTEIN KINASE SLN1"/>
    <property type="match status" value="1"/>
</dbReference>
<dbReference type="Pfam" id="PF00989">
    <property type="entry name" value="PAS"/>
    <property type="match status" value="1"/>
</dbReference>
<dbReference type="Pfam" id="PF00072">
    <property type="entry name" value="Response_reg"/>
    <property type="match status" value="1"/>
</dbReference>
<dbReference type="PROSITE" id="PS50112">
    <property type="entry name" value="PAS"/>
    <property type="match status" value="1"/>
</dbReference>
<dbReference type="InterPro" id="IPR036890">
    <property type="entry name" value="HATPase_C_sf"/>
</dbReference>
<keyword evidence="7" id="KW-0472">Membrane</keyword>
<keyword evidence="4" id="KW-0808">Transferase</keyword>
<evidence type="ECO:0000256" key="3">
    <source>
        <dbReference type="ARBA" id="ARBA00022553"/>
    </source>
</evidence>
<keyword evidence="3 6" id="KW-0597">Phosphoprotein</keyword>
<keyword evidence="13" id="KW-1185">Reference proteome</keyword>
<proteinExistence type="predicted"/>
<reference evidence="12 13" key="1">
    <citation type="submission" date="2017-01" db="EMBL/GenBank/DDBJ databases">
        <authorList>
            <person name="Mah S.A."/>
            <person name="Swanson W.J."/>
            <person name="Moy G.W."/>
            <person name="Vacquier V.D."/>
        </authorList>
    </citation>
    <scope>NUCLEOTIDE SEQUENCE [LARGE SCALE GENOMIC DNA]</scope>
    <source>
        <strain evidence="12 13">DSM 11589</strain>
    </source>
</reference>
<dbReference type="PROSITE" id="PS50113">
    <property type="entry name" value="PAC"/>
    <property type="match status" value="1"/>
</dbReference>
<dbReference type="Pfam" id="PF02518">
    <property type="entry name" value="HATPase_c"/>
    <property type="match status" value="1"/>
</dbReference>
<protein>
    <recommendedName>
        <fullName evidence="2">histidine kinase</fullName>
        <ecNumber evidence="2">2.7.13.3</ecNumber>
    </recommendedName>
</protein>
<feature type="domain" description="Histidine kinase" evidence="8">
    <location>
        <begin position="432"/>
        <end position="659"/>
    </location>
</feature>
<dbReference type="Gene3D" id="3.40.50.2300">
    <property type="match status" value="1"/>
</dbReference>
<organism evidence="12 13">
    <name type="scientific">Insolitispirillum peregrinum</name>
    <dbReference type="NCBI Taxonomy" id="80876"/>
    <lineage>
        <taxon>Bacteria</taxon>
        <taxon>Pseudomonadati</taxon>
        <taxon>Pseudomonadota</taxon>
        <taxon>Alphaproteobacteria</taxon>
        <taxon>Rhodospirillales</taxon>
        <taxon>Novispirillaceae</taxon>
        <taxon>Insolitispirillum</taxon>
    </lineage>
</organism>
<evidence type="ECO:0000259" key="11">
    <source>
        <dbReference type="PROSITE" id="PS50113"/>
    </source>
</evidence>
<sequence length="819" mass="90473">MRLKRKLLHTFLRRTAMVALVVGLVLSLFQGWQDQQNQLVNIERTVNHLVDAAMPSAAMAAYSIDTGLASSVVDGLSLRNPVAEARIVSDFHDTLASAKLHEPQMPDGWTLGILRLLLGEDYQISRPLFGPLYHNQPLPVGYLEVTVSPALGGEDFLGRVLLGLALMMVQTVLLCAILTWVYLRTTLLPVERIVDDLQDIPPEPGDSLRPIRIPPGHHSDEIGYLVESFNRLIGSAELELIARRRAEDSLRLINEDLESRVDERTRHLHREIGERRTIENALRISENRFRDLAEVSSDWFWESDHNGRLTIISERFLAHTGLSWESVAGRSLNDLIEMGVVTVISPAWPELRRQIVHSQSRLTFEVMLHLKDGGHLRAAIAGKRFLSSTGKVLGYRGTGHDITRQYDDAEKLRLAYGEAERANAAKSEFLANMSHELRTPMNAILGFAQLLLLPRAQPLDPSQTQYVQHIIDAGDHLLGLINQVLDLARIEAGHLDLSSEPLDMAALAIECLDMLAPLAEKRSIQMFLDEQPVPPAPGDVPVLVVLGDRVRLKQIVINLLSNAIKYNRSGGMVRLRLREQGVSHLTISIEDNGIGIPVDHLPKIFDPFHRVLASSQAAEGTGVGLAVTRRLVEAMNGSISVTSTEGEGSHFWFTIPRLTAASIAGWTPRKMGDGEMGWWSTETAILRHGTPLQVLYIEDNPANQALMQDLLAVVGGVTLVTVSTGSEALGWAVDHLADLVMIDINLPDVTGDVVAQRLRQMPDYQTVMMVAISANVRAQDIAQARGMGFDDYLCKPFEVASVVNCLVEAKKRLSSALPS</sequence>
<dbReference type="PROSITE" id="PS50109">
    <property type="entry name" value="HIS_KIN"/>
    <property type="match status" value="1"/>
</dbReference>
<dbReference type="NCBIfam" id="TIGR00229">
    <property type="entry name" value="sensory_box"/>
    <property type="match status" value="1"/>
</dbReference>
<dbReference type="InterPro" id="IPR001789">
    <property type="entry name" value="Sig_transdc_resp-reg_receiver"/>
</dbReference>
<feature type="domain" description="Response regulatory" evidence="9">
    <location>
        <begin position="693"/>
        <end position="810"/>
    </location>
</feature>
<evidence type="ECO:0000259" key="9">
    <source>
        <dbReference type="PROSITE" id="PS50110"/>
    </source>
</evidence>
<dbReference type="Gene3D" id="3.30.450.20">
    <property type="entry name" value="PAS domain"/>
    <property type="match status" value="1"/>
</dbReference>
<dbReference type="SMART" id="SM00091">
    <property type="entry name" value="PAS"/>
    <property type="match status" value="1"/>
</dbReference>
<dbReference type="Gene3D" id="1.10.287.130">
    <property type="match status" value="1"/>
</dbReference>
<dbReference type="AlphaFoldDB" id="A0A1N7MPC9"/>
<dbReference type="CDD" id="cd16922">
    <property type="entry name" value="HATPase_EvgS-ArcB-TorS-like"/>
    <property type="match status" value="1"/>
</dbReference>
<evidence type="ECO:0000256" key="6">
    <source>
        <dbReference type="PROSITE-ProRule" id="PRU00169"/>
    </source>
</evidence>
<evidence type="ECO:0000256" key="2">
    <source>
        <dbReference type="ARBA" id="ARBA00012438"/>
    </source>
</evidence>
<dbReference type="RefSeq" id="WP_076400685.1">
    <property type="nucleotide sequence ID" value="NZ_FTOA01000004.1"/>
</dbReference>
<keyword evidence="5" id="KW-0418">Kinase</keyword>
<dbReference type="InterPro" id="IPR036097">
    <property type="entry name" value="HisK_dim/P_sf"/>
</dbReference>
<dbReference type="SUPFAM" id="SSF55874">
    <property type="entry name" value="ATPase domain of HSP90 chaperone/DNA topoisomerase II/histidine kinase"/>
    <property type="match status" value="1"/>
</dbReference>
<feature type="modified residue" description="4-aspartylphosphate" evidence="6">
    <location>
        <position position="743"/>
    </location>
</feature>
<comment type="catalytic activity">
    <reaction evidence="1">
        <text>ATP + protein L-histidine = ADP + protein N-phospho-L-histidine.</text>
        <dbReference type="EC" id="2.7.13.3"/>
    </reaction>
</comment>
<dbReference type="GO" id="GO:0006355">
    <property type="term" value="P:regulation of DNA-templated transcription"/>
    <property type="evidence" value="ECO:0007669"/>
    <property type="project" value="InterPro"/>
</dbReference>
<dbReference type="PROSITE" id="PS50110">
    <property type="entry name" value="RESPONSE_REGULATORY"/>
    <property type="match status" value="1"/>
</dbReference>
<dbReference type="SMART" id="SM00387">
    <property type="entry name" value="HATPase_c"/>
    <property type="match status" value="1"/>
</dbReference>
<evidence type="ECO:0000256" key="1">
    <source>
        <dbReference type="ARBA" id="ARBA00000085"/>
    </source>
</evidence>
<dbReference type="GO" id="GO:0009927">
    <property type="term" value="F:histidine phosphotransfer kinase activity"/>
    <property type="evidence" value="ECO:0007669"/>
    <property type="project" value="TreeGrafter"/>
</dbReference>
<gene>
    <name evidence="12" type="ORF">SAMN05421779_104249</name>
</gene>